<dbReference type="PROSITE" id="PS51819">
    <property type="entry name" value="VOC"/>
    <property type="match status" value="1"/>
</dbReference>
<dbReference type="Gene3D" id="3.10.180.10">
    <property type="entry name" value="2,3-Dihydroxybiphenyl 1,2-Dioxygenase, domain 1"/>
    <property type="match status" value="1"/>
</dbReference>
<dbReference type="SUPFAM" id="SSF54593">
    <property type="entry name" value="Glyoxalase/Bleomycin resistance protein/Dihydroxybiphenyl dioxygenase"/>
    <property type="match status" value="1"/>
</dbReference>
<dbReference type="PANTHER" id="PTHR21366:SF14">
    <property type="entry name" value="GLYOXALASE DOMAIN-CONTAINING PROTEIN 5"/>
    <property type="match status" value="1"/>
</dbReference>
<name>A0A6J4QUW3_9ACTN</name>
<sequence>MRVERIDHFVLTVRDIETTCDFYSRVLGMEVEEFEGGRTALRFGEQKINLHEAGNEFEPKAREPVPGSSDFCLVADLPLEGVAGHLALCGVEIIEGPVERTGAMGRMNSVYFRDPDGNLVEVSSYSTR</sequence>
<reference evidence="2" key="1">
    <citation type="submission" date="2020-02" db="EMBL/GenBank/DDBJ databases">
        <authorList>
            <person name="Meier V. D."/>
        </authorList>
    </citation>
    <scope>NUCLEOTIDE SEQUENCE</scope>
    <source>
        <strain evidence="2">AVDCRST_MAG37</strain>
    </source>
</reference>
<dbReference type="GO" id="GO:0051213">
    <property type="term" value="F:dioxygenase activity"/>
    <property type="evidence" value="ECO:0007669"/>
    <property type="project" value="UniProtKB-KW"/>
</dbReference>
<feature type="domain" description="VOC" evidence="1">
    <location>
        <begin position="5"/>
        <end position="125"/>
    </location>
</feature>
<keyword evidence="2" id="KW-0223">Dioxygenase</keyword>
<dbReference type="AlphaFoldDB" id="A0A6J4QUW3"/>
<dbReference type="InterPro" id="IPR050383">
    <property type="entry name" value="GlyoxalaseI/FosfomycinResist"/>
</dbReference>
<dbReference type="InterPro" id="IPR029068">
    <property type="entry name" value="Glyas_Bleomycin-R_OHBP_Dase"/>
</dbReference>
<dbReference type="PANTHER" id="PTHR21366">
    <property type="entry name" value="GLYOXALASE FAMILY PROTEIN"/>
    <property type="match status" value="1"/>
</dbReference>
<dbReference type="EMBL" id="CADCVD010000136">
    <property type="protein sequence ID" value="CAA9454234.1"/>
    <property type="molecule type" value="Genomic_DNA"/>
</dbReference>
<accession>A0A6J4QUW3</accession>
<dbReference type="Pfam" id="PF00903">
    <property type="entry name" value="Glyoxalase"/>
    <property type="match status" value="1"/>
</dbReference>
<dbReference type="CDD" id="cd07253">
    <property type="entry name" value="GLOD5"/>
    <property type="match status" value="1"/>
</dbReference>
<evidence type="ECO:0000259" key="1">
    <source>
        <dbReference type="PROSITE" id="PS51819"/>
    </source>
</evidence>
<dbReference type="InterPro" id="IPR037523">
    <property type="entry name" value="VOC_core"/>
</dbReference>
<keyword evidence="2" id="KW-0560">Oxidoreductase</keyword>
<protein>
    <submittedName>
        <fullName evidence="2">Biphenyl-2,3-diol 1,2-dioxygenase III-related protein</fullName>
    </submittedName>
</protein>
<gene>
    <name evidence="2" type="ORF">AVDCRST_MAG37-2735</name>
</gene>
<proteinExistence type="predicted"/>
<dbReference type="InterPro" id="IPR004360">
    <property type="entry name" value="Glyas_Fos-R_dOase_dom"/>
</dbReference>
<evidence type="ECO:0000313" key="2">
    <source>
        <dbReference type="EMBL" id="CAA9454234.1"/>
    </source>
</evidence>
<organism evidence="2">
    <name type="scientific">uncultured Rubrobacteraceae bacterium</name>
    <dbReference type="NCBI Taxonomy" id="349277"/>
    <lineage>
        <taxon>Bacteria</taxon>
        <taxon>Bacillati</taxon>
        <taxon>Actinomycetota</taxon>
        <taxon>Rubrobacteria</taxon>
        <taxon>Rubrobacterales</taxon>
        <taxon>Rubrobacteraceae</taxon>
        <taxon>environmental samples</taxon>
    </lineage>
</organism>